<reference evidence="2 3" key="1">
    <citation type="submission" date="2023-05" db="EMBL/GenBank/DDBJ databases">
        <title>A 100% complete, gapless, phased diploid assembly of the Scenedesmus obliquus UTEX 3031 genome.</title>
        <authorList>
            <person name="Biondi T.C."/>
            <person name="Hanschen E.R."/>
            <person name="Kwon T."/>
            <person name="Eng W."/>
            <person name="Kruse C.P.S."/>
            <person name="Koehler S.I."/>
            <person name="Kunde Y."/>
            <person name="Gleasner C.D."/>
            <person name="You Mak K.T."/>
            <person name="Polle J."/>
            <person name="Hovde B.T."/>
            <person name="Starkenburg S.R."/>
        </authorList>
    </citation>
    <scope>NUCLEOTIDE SEQUENCE [LARGE SCALE GENOMIC DNA]</scope>
    <source>
        <strain evidence="2 3">DOE0152z</strain>
    </source>
</reference>
<feature type="region of interest" description="Disordered" evidence="1">
    <location>
        <begin position="85"/>
        <end position="178"/>
    </location>
</feature>
<evidence type="ECO:0000313" key="3">
    <source>
        <dbReference type="Proteomes" id="UP001244341"/>
    </source>
</evidence>
<feature type="compositionally biased region" description="Low complexity" evidence="1">
    <location>
        <begin position="87"/>
        <end position="115"/>
    </location>
</feature>
<sequence length="313" mass="34576">MNRSRAAEANKHTLDVCQALIARGGLIKHVVHRGNSCLYVCLPALFELYLQNHGVFIPSFTAYVRSLSSDLAQTDRIHPQRFPPHFQKAAAQQQQQQQQQQSPTQRQQTPKQQQALGPGSHLLNKHTPPKNHAPQQQQQQQQQHKQRKRAAADDCAVQPPPKQQQQQQQGKQKQARVGSGRVFHHSLLSAAEVAEVQALLSAMCVLVGAAGAQQLVAGIDVQLAASSSSKEQQQQQQQQKRRAAGCDCSSLQCMCSPAEDAVEQQQQQQQQAGGMNRDVLLALRSLALAFGQQQQGLRVPTLQNLVQVGGWRY</sequence>
<evidence type="ECO:0000313" key="2">
    <source>
        <dbReference type="EMBL" id="WIA22087.1"/>
    </source>
</evidence>
<keyword evidence="3" id="KW-1185">Reference proteome</keyword>
<organism evidence="2 3">
    <name type="scientific">Tetradesmus obliquus</name>
    <name type="common">Green alga</name>
    <name type="synonym">Acutodesmus obliquus</name>
    <dbReference type="NCBI Taxonomy" id="3088"/>
    <lineage>
        <taxon>Eukaryota</taxon>
        <taxon>Viridiplantae</taxon>
        <taxon>Chlorophyta</taxon>
        <taxon>core chlorophytes</taxon>
        <taxon>Chlorophyceae</taxon>
        <taxon>CS clade</taxon>
        <taxon>Sphaeropleales</taxon>
        <taxon>Scenedesmaceae</taxon>
        <taxon>Tetradesmus</taxon>
    </lineage>
</organism>
<gene>
    <name evidence="2" type="ORF">OEZ85_004430</name>
</gene>
<name>A0ABY8UKP7_TETOB</name>
<protein>
    <submittedName>
        <fullName evidence="2">Uncharacterized protein</fullName>
    </submittedName>
</protein>
<feature type="compositionally biased region" description="Low complexity" evidence="1">
    <location>
        <begin position="163"/>
        <end position="172"/>
    </location>
</feature>
<dbReference type="Proteomes" id="UP001244341">
    <property type="component" value="Chromosome 14b"/>
</dbReference>
<accession>A0ABY8UKP7</accession>
<evidence type="ECO:0000256" key="1">
    <source>
        <dbReference type="SAM" id="MobiDB-lite"/>
    </source>
</evidence>
<proteinExistence type="predicted"/>
<dbReference type="EMBL" id="CP126221">
    <property type="protein sequence ID" value="WIA22087.1"/>
    <property type="molecule type" value="Genomic_DNA"/>
</dbReference>